<dbReference type="CDD" id="cd07781">
    <property type="entry name" value="ASKHA_NBD_FGGY_L-RBK"/>
    <property type="match status" value="1"/>
</dbReference>
<evidence type="ECO:0000256" key="6">
    <source>
        <dbReference type="ARBA" id="ARBA00023277"/>
    </source>
</evidence>
<keyword evidence="1" id="KW-0808">Transferase</keyword>
<evidence type="ECO:0000256" key="5">
    <source>
        <dbReference type="ARBA" id="ARBA00022935"/>
    </source>
</evidence>
<evidence type="ECO:0000259" key="8">
    <source>
        <dbReference type="Pfam" id="PF02782"/>
    </source>
</evidence>
<dbReference type="PIRSF" id="PIRSF000538">
    <property type="entry name" value="GlpK"/>
    <property type="match status" value="1"/>
</dbReference>
<gene>
    <name evidence="9" type="primary">araB</name>
    <name evidence="9" type="ORF">A5CBH24_10570</name>
</gene>
<evidence type="ECO:0000256" key="1">
    <source>
        <dbReference type="ARBA" id="ARBA00022679"/>
    </source>
</evidence>
<dbReference type="GO" id="GO:0005524">
    <property type="term" value="F:ATP binding"/>
    <property type="evidence" value="ECO:0007669"/>
    <property type="project" value="UniProtKB-KW"/>
</dbReference>
<keyword evidence="3 9" id="KW-0418">Kinase</keyword>
<proteinExistence type="predicted"/>
<organism evidence="9 10">
    <name type="scientific">Alistipes communis</name>
    <dbReference type="NCBI Taxonomy" id="2585118"/>
    <lineage>
        <taxon>Bacteria</taxon>
        <taxon>Pseudomonadati</taxon>
        <taxon>Bacteroidota</taxon>
        <taxon>Bacteroidia</taxon>
        <taxon>Bacteroidales</taxon>
        <taxon>Rikenellaceae</taxon>
        <taxon>Alistipes</taxon>
    </lineage>
</organism>
<dbReference type="InterPro" id="IPR018485">
    <property type="entry name" value="FGGY_C"/>
</dbReference>
<dbReference type="InterPro" id="IPR005929">
    <property type="entry name" value="Ribulokinase"/>
</dbReference>
<dbReference type="Gene3D" id="3.30.420.40">
    <property type="match status" value="2"/>
</dbReference>
<protein>
    <submittedName>
        <fullName evidence="9">Ribulokinase</fullName>
    </submittedName>
</protein>
<keyword evidence="10" id="KW-1185">Reference proteome</keyword>
<dbReference type="PANTHER" id="PTHR43435">
    <property type="entry name" value="RIBULOKINASE"/>
    <property type="match status" value="1"/>
</dbReference>
<evidence type="ECO:0000256" key="2">
    <source>
        <dbReference type="ARBA" id="ARBA00022741"/>
    </source>
</evidence>
<dbReference type="InterPro" id="IPR043129">
    <property type="entry name" value="ATPase_NBD"/>
</dbReference>
<dbReference type="EMBL" id="AP019735">
    <property type="protein sequence ID" value="BBL03744.1"/>
    <property type="molecule type" value="Genomic_DNA"/>
</dbReference>
<dbReference type="PANTHER" id="PTHR43435:SF4">
    <property type="entry name" value="FGGY CARBOHYDRATE KINASE DOMAIN-CONTAINING PROTEIN"/>
    <property type="match status" value="1"/>
</dbReference>
<evidence type="ECO:0000256" key="3">
    <source>
        <dbReference type="ARBA" id="ARBA00022777"/>
    </source>
</evidence>
<evidence type="ECO:0000313" key="10">
    <source>
        <dbReference type="Proteomes" id="UP000318946"/>
    </source>
</evidence>
<dbReference type="GeneID" id="78341774"/>
<dbReference type="GO" id="GO:0008741">
    <property type="term" value="F:ribulokinase activity"/>
    <property type="evidence" value="ECO:0007669"/>
    <property type="project" value="InterPro"/>
</dbReference>
<dbReference type="GO" id="GO:0019150">
    <property type="term" value="F:D-ribulokinase activity"/>
    <property type="evidence" value="ECO:0007669"/>
    <property type="project" value="TreeGrafter"/>
</dbReference>
<dbReference type="KEGG" id="acou:A5CBH24_10570"/>
<keyword evidence="6" id="KW-0119">Carbohydrate metabolism</keyword>
<keyword evidence="5" id="KW-0054">Arabinose catabolism</keyword>
<dbReference type="SUPFAM" id="SSF53067">
    <property type="entry name" value="Actin-like ATPase domain"/>
    <property type="match status" value="2"/>
</dbReference>
<keyword evidence="2" id="KW-0547">Nucleotide-binding</keyword>
<dbReference type="GO" id="GO:0005737">
    <property type="term" value="C:cytoplasm"/>
    <property type="evidence" value="ECO:0007669"/>
    <property type="project" value="TreeGrafter"/>
</dbReference>
<evidence type="ECO:0000256" key="4">
    <source>
        <dbReference type="ARBA" id="ARBA00022840"/>
    </source>
</evidence>
<name>A0A4Y1WTD5_9BACT</name>
<dbReference type="Proteomes" id="UP000318946">
    <property type="component" value="Chromosome"/>
</dbReference>
<dbReference type="OrthoDB" id="9805576at2"/>
<dbReference type="GO" id="GO:0019569">
    <property type="term" value="P:L-arabinose catabolic process to D-xylulose 5-phosphate"/>
    <property type="evidence" value="ECO:0007669"/>
    <property type="project" value="InterPro"/>
</dbReference>
<dbReference type="InterPro" id="IPR018484">
    <property type="entry name" value="FGGY_N"/>
</dbReference>
<dbReference type="AlphaFoldDB" id="A0A4Y1WTD5"/>
<keyword evidence="4" id="KW-0067">ATP-binding</keyword>
<accession>A0A4Y1WTD5</accession>
<feature type="domain" description="Carbohydrate kinase FGGY C-terminal" evidence="8">
    <location>
        <begin position="289"/>
        <end position="502"/>
    </location>
</feature>
<dbReference type="NCBIfam" id="NF003154">
    <property type="entry name" value="PRK04123.1"/>
    <property type="match status" value="1"/>
</dbReference>
<reference evidence="10" key="1">
    <citation type="submission" date="2019-06" db="EMBL/GenBank/DDBJ databases">
        <title>Alistipes onderdonkii subsp. vulgaris subsp. nov., Alistipes dispar sp. nov. and Alistipes communis sp. nov., isolated from human faeces, and creation of Alistipes onderdonkii subsp. onderdonkii subsp. nov.</title>
        <authorList>
            <person name="Sakamoto M."/>
            <person name="Ikeyama N."/>
            <person name="Ogata Y."/>
            <person name="Suda W."/>
            <person name="Iino T."/>
            <person name="Hattori M."/>
            <person name="Ohkuma M."/>
        </authorList>
    </citation>
    <scope>NUCLEOTIDE SEQUENCE [LARGE SCALE GENOMIC DNA]</scope>
    <source>
        <strain evidence="10">5CBH24</strain>
    </source>
</reference>
<sequence>MEHAYVIGLDYGTDSVRALLVDALTGREIDSEVALYPRWNKGLYSDPRVARFRQHPKDYLEALRQAVRAVTGRHADLAPYVRALSVDTTASTPCLTDRAGVPLSLHEEYAENPDAMFVLWKDHTGQAECEEINALCARSEINYACHSGNYYSAECFWSKVLHLLRRDEALRRDAWSVVELCDWIPAVLTGCPDAASVKMGHCVCGSKLMWAEEWGGYPPEKFFAELDPVLLPVLHHLPNVNYGCDVAAGTLTGEWASELGLPAGIPVGVGCIDSHSGAVGAGIRYGTVVLNLGTSACYMAVMPPEAMGDKIVEGIFGQVDGSILPRMIGFESGLSAFGDVYAWFKRLLCWPLREILARTELVDAPTRDRLIAETEAGIMDALTQGAAALPLRADAPLATDWLNGRRSPFADSSLTGTLTGLNLSTSASEIYYAFAEATAFATKHILDHMRDNGVRIDRLIGVGGIAQKSPFVMQLLADTTGMRIDVSDCKQAGAMGAVVHAATIAGLYPSVTEAQQALCAPASRSYVPDVSRQAVLNERYTRYRAVGAFTERLKNNR</sequence>
<dbReference type="InterPro" id="IPR000577">
    <property type="entry name" value="Carb_kinase_FGGY"/>
</dbReference>
<dbReference type="Pfam" id="PF02782">
    <property type="entry name" value="FGGY_C"/>
    <property type="match status" value="1"/>
</dbReference>
<feature type="domain" description="Carbohydrate kinase FGGY N-terminal" evidence="7">
    <location>
        <begin position="5"/>
        <end position="280"/>
    </location>
</feature>
<evidence type="ECO:0000259" key="7">
    <source>
        <dbReference type="Pfam" id="PF00370"/>
    </source>
</evidence>
<evidence type="ECO:0000313" key="9">
    <source>
        <dbReference type="EMBL" id="BBL03744.1"/>
    </source>
</evidence>
<dbReference type="Pfam" id="PF00370">
    <property type="entry name" value="FGGY_N"/>
    <property type="match status" value="1"/>
</dbReference>
<dbReference type="RefSeq" id="WP_141412410.1">
    <property type="nucleotide sequence ID" value="NZ_AP019735.1"/>
</dbReference>